<comment type="subunit">
    <text evidence="9">Component of the nuclear pore complex (NPC).</text>
</comment>
<dbReference type="EMBL" id="HBUF01529687">
    <property type="protein sequence ID" value="CAG6751447.1"/>
    <property type="molecule type" value="Transcribed_RNA"/>
</dbReference>
<dbReference type="EMBL" id="HBUF01166103">
    <property type="protein sequence ID" value="CAG6651165.1"/>
    <property type="molecule type" value="Transcribed_RNA"/>
</dbReference>
<dbReference type="GO" id="GO:0031080">
    <property type="term" value="C:nuclear pore outer ring"/>
    <property type="evidence" value="ECO:0007669"/>
    <property type="project" value="TreeGrafter"/>
</dbReference>
<comment type="subcellular location">
    <subcellularLocation>
        <location evidence="1 9">Nucleus</location>
        <location evidence="1 9">Nuclear pore complex</location>
    </subcellularLocation>
</comment>
<dbReference type="Pfam" id="PF07575">
    <property type="entry name" value="Nucleopor_Nup85"/>
    <property type="match status" value="1"/>
</dbReference>
<keyword evidence="8 9" id="KW-0539">Nucleus</keyword>
<reference evidence="10" key="1">
    <citation type="submission" date="2021-05" db="EMBL/GenBank/DDBJ databases">
        <authorList>
            <person name="Alioto T."/>
            <person name="Alioto T."/>
            <person name="Gomez Garrido J."/>
        </authorList>
    </citation>
    <scope>NUCLEOTIDE SEQUENCE</scope>
</reference>
<comment type="function">
    <text evidence="9">Functions as a component of the nuclear pore complex (NPC).</text>
</comment>
<evidence type="ECO:0000256" key="4">
    <source>
        <dbReference type="ARBA" id="ARBA00022816"/>
    </source>
</evidence>
<evidence type="ECO:0000256" key="8">
    <source>
        <dbReference type="ARBA" id="ARBA00023242"/>
    </source>
</evidence>
<dbReference type="GO" id="GO:0006606">
    <property type="term" value="P:protein import into nucleus"/>
    <property type="evidence" value="ECO:0007669"/>
    <property type="project" value="TreeGrafter"/>
</dbReference>
<organism evidence="10">
    <name type="scientific">Cacopsylla melanoneura</name>
    <dbReference type="NCBI Taxonomy" id="428564"/>
    <lineage>
        <taxon>Eukaryota</taxon>
        <taxon>Metazoa</taxon>
        <taxon>Ecdysozoa</taxon>
        <taxon>Arthropoda</taxon>
        <taxon>Hexapoda</taxon>
        <taxon>Insecta</taxon>
        <taxon>Pterygota</taxon>
        <taxon>Neoptera</taxon>
        <taxon>Paraneoptera</taxon>
        <taxon>Hemiptera</taxon>
        <taxon>Sternorrhyncha</taxon>
        <taxon>Psylloidea</taxon>
        <taxon>Psyllidae</taxon>
        <taxon>Psyllinae</taxon>
        <taxon>Cacopsylla</taxon>
    </lineage>
</organism>
<dbReference type="AlphaFoldDB" id="A0A8D8RJ27"/>
<sequence>MSFTMDRSSSTRSKKVSTLLHPVTRTLVSESTNIFLSVQEINQLNSFELVQEILNSSKKYRCIIRECIQRLEISSQKNEDYVSSLCDVFSTTELCWHLCEILYFEPVSGDVILPLLKRWIQFHFMNYESVAVKILKYQDSEEASANVNTESLVPDYWSTVFGLLCQGNSRLAFKLVELHSKANTTAFSRAIKFLKYIPEFDELDAQSVREFEHSWQNWRSKVNADVEAGTFSGDNNLETAMKIVCGDPTVAKVIRKHCVSWYQYLIAKLLYTQPTIKSSQLEHYVADSMKVYKLSDKPELLSVVLKSLLQKDLHESIKGFMIMNDGCWCATHLTNLLQVGQFIPVNIHSNERLDKKLIIGYGRSLIESQVFWEIGVLYLRSCKQEGFDVLKTILSEIQMENDYVAKKVLQIANENHLFSVIQSVCTKRSEKYFELGRYVDALAWAIKGKNHDLASSLADIFLKQYVETDEMPLLEVVEHLGAKALFVDRLVFLTKFVQYCNKKNRKEFTEGLSMLIDLLVNNMVPNYFKLTYFMEISTLLSSILTEANKTDLVQILHSIEDYTNEFEAVPHNEDDKVSKQKYEELLRKINPLRKQVISQLALVSLPA</sequence>
<dbReference type="PANTHER" id="PTHR13373">
    <property type="entry name" value="FROUNT PROTEIN-RELATED"/>
    <property type="match status" value="1"/>
</dbReference>
<keyword evidence="5 9" id="KW-0653">Protein transport</keyword>
<evidence type="ECO:0000256" key="1">
    <source>
        <dbReference type="ARBA" id="ARBA00004567"/>
    </source>
</evidence>
<evidence type="ECO:0000256" key="2">
    <source>
        <dbReference type="ARBA" id="ARBA00005573"/>
    </source>
</evidence>
<dbReference type="EMBL" id="HBUF01529685">
    <property type="protein sequence ID" value="CAG6751445.1"/>
    <property type="molecule type" value="Transcribed_RNA"/>
</dbReference>
<keyword evidence="7 9" id="KW-0906">Nuclear pore complex</keyword>
<dbReference type="PANTHER" id="PTHR13373:SF21">
    <property type="entry name" value="NUCLEAR PORE COMPLEX PROTEIN NUP85"/>
    <property type="match status" value="1"/>
</dbReference>
<evidence type="ECO:0000256" key="3">
    <source>
        <dbReference type="ARBA" id="ARBA00022448"/>
    </source>
</evidence>
<keyword evidence="6 9" id="KW-0811">Translocation</keyword>
<evidence type="ECO:0000256" key="7">
    <source>
        <dbReference type="ARBA" id="ARBA00023132"/>
    </source>
</evidence>
<evidence type="ECO:0000256" key="6">
    <source>
        <dbReference type="ARBA" id="ARBA00023010"/>
    </source>
</evidence>
<dbReference type="GO" id="GO:0045893">
    <property type="term" value="P:positive regulation of DNA-templated transcription"/>
    <property type="evidence" value="ECO:0007669"/>
    <property type="project" value="TreeGrafter"/>
</dbReference>
<keyword evidence="3 9" id="KW-0813">Transport</keyword>
<accession>A0A8D8RJ27</accession>
<dbReference type="InterPro" id="IPR011502">
    <property type="entry name" value="Nucleoporin_Nup85"/>
</dbReference>
<evidence type="ECO:0000256" key="5">
    <source>
        <dbReference type="ARBA" id="ARBA00022927"/>
    </source>
</evidence>
<protein>
    <recommendedName>
        <fullName evidence="9">Nuclear pore complex protein Nup85</fullName>
    </recommendedName>
</protein>
<dbReference type="GO" id="GO:0017056">
    <property type="term" value="F:structural constituent of nuclear pore"/>
    <property type="evidence" value="ECO:0007669"/>
    <property type="project" value="TreeGrafter"/>
</dbReference>
<dbReference type="GO" id="GO:0031965">
    <property type="term" value="C:nuclear membrane"/>
    <property type="evidence" value="ECO:0007669"/>
    <property type="project" value="UniProtKB-UniRule"/>
</dbReference>
<dbReference type="GO" id="GO:0006406">
    <property type="term" value="P:mRNA export from nucleus"/>
    <property type="evidence" value="ECO:0007669"/>
    <property type="project" value="TreeGrafter"/>
</dbReference>
<keyword evidence="9" id="KW-0472">Membrane</keyword>
<name>A0A8D8RJ27_9HEMI</name>
<dbReference type="EMBL" id="HBUF01166104">
    <property type="protein sequence ID" value="CAG6651166.1"/>
    <property type="molecule type" value="Transcribed_RNA"/>
</dbReference>
<keyword evidence="4 9" id="KW-0509">mRNA transport</keyword>
<dbReference type="EMBL" id="HBUF01529686">
    <property type="protein sequence ID" value="CAG6751446.1"/>
    <property type="molecule type" value="Transcribed_RNA"/>
</dbReference>
<evidence type="ECO:0000256" key="9">
    <source>
        <dbReference type="RuleBase" id="RU365073"/>
    </source>
</evidence>
<evidence type="ECO:0000313" key="10">
    <source>
        <dbReference type="EMBL" id="CAG6651166.1"/>
    </source>
</evidence>
<comment type="similarity">
    <text evidence="2 9">Belongs to the nucleoporin Nup85 family.</text>
</comment>
<proteinExistence type="inferred from homology"/>